<keyword evidence="6" id="KW-1185">Reference proteome</keyword>
<keyword evidence="2" id="KW-0964">Secreted</keyword>
<comment type="subcellular location">
    <subcellularLocation>
        <location evidence="1">Secreted</location>
    </subcellularLocation>
</comment>
<feature type="chain" id="PRO_5045061758" description="Phosphate-induced protein 1" evidence="4">
    <location>
        <begin position="23"/>
        <end position="310"/>
    </location>
</feature>
<dbReference type="PANTHER" id="PTHR31279:SF58">
    <property type="entry name" value="PROTEIN EXORDIUM-LIKE 2"/>
    <property type="match status" value="1"/>
</dbReference>
<evidence type="ECO:0000256" key="4">
    <source>
        <dbReference type="SAM" id="SignalP"/>
    </source>
</evidence>
<comment type="caution">
    <text evidence="5">The sequence shown here is derived from an EMBL/GenBank/DDBJ whole genome shotgun (WGS) entry which is preliminary data.</text>
</comment>
<gene>
    <name evidence="5" type="ORF">ACFOFO_17805</name>
</gene>
<dbReference type="EMBL" id="JBHRTP010000055">
    <property type="protein sequence ID" value="MFC3109795.1"/>
    <property type="molecule type" value="Genomic_DNA"/>
</dbReference>
<feature type="signal peptide" evidence="4">
    <location>
        <begin position="1"/>
        <end position="22"/>
    </location>
</feature>
<evidence type="ECO:0000313" key="5">
    <source>
        <dbReference type="EMBL" id="MFC3109795.1"/>
    </source>
</evidence>
<dbReference type="PANTHER" id="PTHR31279">
    <property type="entry name" value="PROTEIN EXORDIUM-LIKE 5"/>
    <property type="match status" value="1"/>
</dbReference>
<accession>A0ABV7F788</accession>
<keyword evidence="3 4" id="KW-0732">Signal</keyword>
<sequence length="310" mass="32788">MALNRKLMLLAVSCAFASVATAGTVRDTGDSVYKPTGKGWGELDLDAQTHAQKAATLKAQRTANLTLQSGPVMTAPKNVYYIWYGANWDAASKNVLTNAGQNIGGSPYFNINSTYYDHAGTHVQNVVTYAGTATDNGSLGTQLSDVNIQTIVSNAIGSGALPSDTNGIYFVMTDKNTTATSGFCTQYCGWHTNATIGGKDIKYSFVGNPETQCPAGCGASTPSPNNTPGADAMASIFAHELEEATTDPDGNAWYALSNGMENGDKCAWNFGTTSTASNGAKYNQTFGTMKYLIQQNWTLLPAQACAQHYP</sequence>
<evidence type="ECO:0000256" key="1">
    <source>
        <dbReference type="ARBA" id="ARBA00004613"/>
    </source>
</evidence>
<protein>
    <recommendedName>
        <fullName evidence="7">Phosphate-induced protein 1</fullName>
    </recommendedName>
</protein>
<evidence type="ECO:0000256" key="2">
    <source>
        <dbReference type="ARBA" id="ARBA00022525"/>
    </source>
</evidence>
<reference evidence="6" key="1">
    <citation type="journal article" date="2019" name="Int. J. Syst. Evol. Microbiol.">
        <title>The Global Catalogue of Microorganisms (GCM) 10K type strain sequencing project: providing services to taxonomists for standard genome sequencing and annotation.</title>
        <authorList>
            <consortium name="The Broad Institute Genomics Platform"/>
            <consortium name="The Broad Institute Genome Sequencing Center for Infectious Disease"/>
            <person name="Wu L."/>
            <person name="Ma J."/>
        </authorList>
    </citation>
    <scope>NUCLEOTIDE SEQUENCE [LARGE SCALE GENOMIC DNA]</scope>
    <source>
        <strain evidence="6">KCTC 42986</strain>
    </source>
</reference>
<proteinExistence type="predicted"/>
<evidence type="ECO:0000313" key="6">
    <source>
        <dbReference type="Proteomes" id="UP001595530"/>
    </source>
</evidence>
<evidence type="ECO:0000256" key="3">
    <source>
        <dbReference type="ARBA" id="ARBA00022729"/>
    </source>
</evidence>
<organism evidence="5 6">
    <name type="scientific">Undibacterium arcticum</name>
    <dbReference type="NCBI Taxonomy" id="1762892"/>
    <lineage>
        <taxon>Bacteria</taxon>
        <taxon>Pseudomonadati</taxon>
        <taxon>Pseudomonadota</taxon>
        <taxon>Betaproteobacteria</taxon>
        <taxon>Burkholderiales</taxon>
        <taxon>Oxalobacteraceae</taxon>
        <taxon>Undibacterium</taxon>
    </lineage>
</organism>
<name>A0ABV7F788_9BURK</name>
<dbReference type="RefSeq" id="WP_390332234.1">
    <property type="nucleotide sequence ID" value="NZ_JBHRTP010000055.1"/>
</dbReference>
<dbReference type="Pfam" id="PF04674">
    <property type="entry name" value="Phi_1"/>
    <property type="match status" value="1"/>
</dbReference>
<dbReference type="Proteomes" id="UP001595530">
    <property type="component" value="Unassembled WGS sequence"/>
</dbReference>
<dbReference type="InterPro" id="IPR006766">
    <property type="entry name" value="EXORDIUM-like"/>
</dbReference>
<evidence type="ECO:0008006" key="7">
    <source>
        <dbReference type="Google" id="ProtNLM"/>
    </source>
</evidence>